<name>A0ABY1JAB7_9BACT</name>
<keyword evidence="8" id="KW-1185">Reference proteome</keyword>
<gene>
    <name evidence="7" type="ORF">SAMN05444368_0016</name>
</gene>
<evidence type="ECO:0000256" key="1">
    <source>
        <dbReference type="ARBA" id="ARBA00006272"/>
    </source>
</evidence>
<dbReference type="SUPFAM" id="SSF101821">
    <property type="entry name" value="Aminopeptidase/glucanase lid domain"/>
    <property type="match status" value="1"/>
</dbReference>
<evidence type="ECO:0000256" key="2">
    <source>
        <dbReference type="ARBA" id="ARBA00022438"/>
    </source>
</evidence>
<dbReference type="Pfam" id="PF05343">
    <property type="entry name" value="Peptidase_M42"/>
    <property type="match status" value="1"/>
</dbReference>
<protein>
    <submittedName>
        <fullName evidence="7">Endoglucanase</fullName>
    </submittedName>
</protein>
<comment type="similarity">
    <text evidence="1 6">Belongs to the peptidase M42 family.</text>
</comment>
<keyword evidence="4" id="KW-0479">Metal-binding</keyword>
<dbReference type="InterPro" id="IPR051464">
    <property type="entry name" value="Peptidase_M42_aminopept"/>
</dbReference>
<dbReference type="RefSeq" id="WP_074198892.1">
    <property type="nucleotide sequence ID" value="NZ_FSQZ01000001.1"/>
</dbReference>
<dbReference type="PANTHER" id="PTHR32481">
    <property type="entry name" value="AMINOPEPTIDASE"/>
    <property type="match status" value="1"/>
</dbReference>
<evidence type="ECO:0000313" key="7">
    <source>
        <dbReference type="EMBL" id="SIN61806.1"/>
    </source>
</evidence>
<keyword evidence="2" id="KW-0031">Aminopeptidase</keyword>
<dbReference type="InterPro" id="IPR008007">
    <property type="entry name" value="Peptidase_M42"/>
</dbReference>
<evidence type="ECO:0000256" key="5">
    <source>
        <dbReference type="ARBA" id="ARBA00022801"/>
    </source>
</evidence>
<sequence length="336" mass="37017">MIDLIKELTESYGPSGREEEVQKVVLKYLEGHIDGHKFDPVGNLLVWKRGRDDKEVLLDAHIDEIGLVVTNIDDKGFLRVEPVGGVSPYTYVGHRVRFPKAIGVVYYEGETPEEQKKNLSNLTFDNLFVDIGAGDRSEAESLVSIGTFGVYDSYFYKNGNYLTSKSMDDRIGCAVLVEVFRNLKDPRHTVIGSFSVQEEIGLVGAFVSAYSFSPQICVAVDVTDSADHPKGLKRHAMALGKGPAIKIKDKMSISHRKVVELLEQAAQKANVPYQKEVLTFGGTNAAALQRTKEGIPSATLSIPTRYVHSPSETVNLNDVEGAVKLLVSFVDLEIEL</sequence>
<evidence type="ECO:0000313" key="8">
    <source>
        <dbReference type="Proteomes" id="UP000185093"/>
    </source>
</evidence>
<dbReference type="Gene3D" id="3.40.630.10">
    <property type="entry name" value="Zn peptidases"/>
    <property type="match status" value="1"/>
</dbReference>
<dbReference type="Proteomes" id="UP000185093">
    <property type="component" value="Unassembled WGS sequence"/>
</dbReference>
<evidence type="ECO:0000256" key="6">
    <source>
        <dbReference type="PIRNR" id="PIRNR001123"/>
    </source>
</evidence>
<dbReference type="InterPro" id="IPR023367">
    <property type="entry name" value="Peptidase_M42_dom2"/>
</dbReference>
<dbReference type="EMBL" id="FSQZ01000001">
    <property type="protein sequence ID" value="SIN61806.1"/>
    <property type="molecule type" value="Genomic_DNA"/>
</dbReference>
<keyword evidence="5" id="KW-0378">Hydrolase</keyword>
<dbReference type="PIRSF" id="PIRSF001123">
    <property type="entry name" value="PepA_GA"/>
    <property type="match status" value="1"/>
</dbReference>
<dbReference type="Gene3D" id="2.40.30.40">
    <property type="entry name" value="Peptidase M42, domain 2"/>
    <property type="match status" value="1"/>
</dbReference>
<evidence type="ECO:0000256" key="4">
    <source>
        <dbReference type="ARBA" id="ARBA00022723"/>
    </source>
</evidence>
<dbReference type="PANTHER" id="PTHR32481:SF9">
    <property type="entry name" value="ENDOGLUCANASE"/>
    <property type="match status" value="1"/>
</dbReference>
<organism evidence="7 8">
    <name type="scientific">Acetomicrobium flavidum</name>
    <dbReference type="NCBI Taxonomy" id="49896"/>
    <lineage>
        <taxon>Bacteria</taxon>
        <taxon>Thermotogati</taxon>
        <taxon>Synergistota</taxon>
        <taxon>Synergistia</taxon>
        <taxon>Synergistales</taxon>
        <taxon>Acetomicrobiaceae</taxon>
        <taxon>Acetomicrobium</taxon>
    </lineage>
</organism>
<comment type="caution">
    <text evidence="7">The sequence shown here is derived from an EMBL/GenBank/DDBJ whole genome shotgun (WGS) entry which is preliminary data.</text>
</comment>
<evidence type="ECO:0000256" key="3">
    <source>
        <dbReference type="ARBA" id="ARBA00022670"/>
    </source>
</evidence>
<accession>A0ABY1JAB7</accession>
<dbReference type="SUPFAM" id="SSF53187">
    <property type="entry name" value="Zn-dependent exopeptidases"/>
    <property type="match status" value="1"/>
</dbReference>
<reference evidence="7 8" key="1">
    <citation type="submission" date="2016-11" db="EMBL/GenBank/DDBJ databases">
        <authorList>
            <person name="Varghese N."/>
            <person name="Submissions S."/>
        </authorList>
    </citation>
    <scope>NUCLEOTIDE SEQUENCE [LARGE SCALE GENOMIC DNA]</scope>
    <source>
        <strain evidence="7 8">DSM 20664</strain>
    </source>
</reference>
<keyword evidence="3" id="KW-0645">Protease</keyword>
<dbReference type="CDD" id="cd05656">
    <property type="entry name" value="M42_Frv"/>
    <property type="match status" value="1"/>
</dbReference>
<proteinExistence type="inferred from homology"/>